<accession>A0ABT3DF61</accession>
<dbReference type="InterPro" id="IPR001851">
    <property type="entry name" value="ABC_transp_permease"/>
</dbReference>
<feature type="transmembrane region" description="Helical" evidence="6">
    <location>
        <begin position="90"/>
        <end position="107"/>
    </location>
</feature>
<keyword evidence="4 6" id="KW-1133">Transmembrane helix</keyword>
<dbReference type="PANTHER" id="PTHR47089:SF1">
    <property type="entry name" value="GUANOSINE ABC TRANSPORTER PERMEASE PROTEIN NUPP"/>
    <property type="match status" value="1"/>
</dbReference>
<evidence type="ECO:0000256" key="5">
    <source>
        <dbReference type="ARBA" id="ARBA00023136"/>
    </source>
</evidence>
<protein>
    <submittedName>
        <fullName evidence="7">ABC transporter permease</fullName>
    </submittedName>
</protein>
<keyword evidence="8" id="KW-1185">Reference proteome</keyword>
<comment type="caution">
    <text evidence="7">The sequence shown here is derived from an EMBL/GenBank/DDBJ whole genome shotgun (WGS) entry which is preliminary data.</text>
</comment>
<evidence type="ECO:0000256" key="4">
    <source>
        <dbReference type="ARBA" id="ARBA00022989"/>
    </source>
</evidence>
<proteinExistence type="predicted"/>
<dbReference type="Proteomes" id="UP001526147">
    <property type="component" value="Unassembled WGS sequence"/>
</dbReference>
<dbReference type="CDD" id="cd06580">
    <property type="entry name" value="TM_PBP1_transp_TpRbsC_like"/>
    <property type="match status" value="1"/>
</dbReference>
<keyword evidence="5 6" id="KW-0472">Membrane</keyword>
<name>A0ABT3DF61_9BACI</name>
<evidence type="ECO:0000256" key="3">
    <source>
        <dbReference type="ARBA" id="ARBA00022692"/>
    </source>
</evidence>
<feature type="transmembrane region" description="Helical" evidence="6">
    <location>
        <begin position="295"/>
        <end position="314"/>
    </location>
</feature>
<gene>
    <name evidence="7" type="ORF">OIH86_08565</name>
</gene>
<keyword evidence="3 6" id="KW-0812">Transmembrane</keyword>
<evidence type="ECO:0000256" key="6">
    <source>
        <dbReference type="SAM" id="Phobius"/>
    </source>
</evidence>
<feature type="transmembrane region" description="Helical" evidence="6">
    <location>
        <begin position="195"/>
        <end position="213"/>
    </location>
</feature>
<evidence type="ECO:0000313" key="7">
    <source>
        <dbReference type="EMBL" id="MCV9885705.1"/>
    </source>
</evidence>
<evidence type="ECO:0000313" key="8">
    <source>
        <dbReference type="Proteomes" id="UP001526147"/>
    </source>
</evidence>
<dbReference type="RefSeq" id="WP_264142448.1">
    <property type="nucleotide sequence ID" value="NZ_JAOYEY010000033.1"/>
</dbReference>
<dbReference type="EMBL" id="JAOYEY010000033">
    <property type="protein sequence ID" value="MCV9885705.1"/>
    <property type="molecule type" value="Genomic_DNA"/>
</dbReference>
<feature type="transmembrane region" description="Helical" evidence="6">
    <location>
        <begin position="54"/>
        <end position="78"/>
    </location>
</feature>
<dbReference type="Pfam" id="PF02653">
    <property type="entry name" value="BPD_transp_2"/>
    <property type="match status" value="1"/>
</dbReference>
<keyword evidence="2" id="KW-1003">Cell membrane</keyword>
<organism evidence="7 8">
    <name type="scientific">Metabacillus halosaccharovorans</name>
    <dbReference type="NCBI Taxonomy" id="930124"/>
    <lineage>
        <taxon>Bacteria</taxon>
        <taxon>Bacillati</taxon>
        <taxon>Bacillota</taxon>
        <taxon>Bacilli</taxon>
        <taxon>Bacillales</taxon>
        <taxon>Bacillaceae</taxon>
        <taxon>Metabacillus</taxon>
    </lineage>
</organism>
<feature type="transmembrane region" description="Helical" evidence="6">
    <location>
        <begin position="326"/>
        <end position="345"/>
    </location>
</feature>
<evidence type="ECO:0000256" key="1">
    <source>
        <dbReference type="ARBA" id="ARBA00004651"/>
    </source>
</evidence>
<dbReference type="PANTHER" id="PTHR47089">
    <property type="entry name" value="ABC TRANSPORTER, PERMEASE PROTEIN"/>
    <property type="match status" value="1"/>
</dbReference>
<reference evidence="7 8" key="1">
    <citation type="submission" date="2022-10" db="EMBL/GenBank/DDBJ databases">
        <title>Draft genome assembly of moderately radiation resistant bacterium Metabacillus halosaccharovorans.</title>
        <authorList>
            <person name="Pal S."/>
            <person name="Gopinathan A."/>
        </authorList>
    </citation>
    <scope>NUCLEOTIDE SEQUENCE [LARGE SCALE GENOMIC DNA]</scope>
    <source>
        <strain evidence="7 8">VITHBRA001</strain>
    </source>
</reference>
<feature type="transmembrane region" description="Helical" evidence="6">
    <location>
        <begin position="140"/>
        <end position="161"/>
    </location>
</feature>
<feature type="transmembrane region" description="Helical" evidence="6">
    <location>
        <begin position="14"/>
        <end position="34"/>
    </location>
</feature>
<feature type="transmembrane region" description="Helical" evidence="6">
    <location>
        <begin position="113"/>
        <end position="133"/>
    </location>
</feature>
<comment type="subcellular location">
    <subcellularLocation>
        <location evidence="1">Cell membrane</location>
        <topology evidence="1">Multi-pass membrane protein</topology>
    </subcellularLocation>
</comment>
<evidence type="ECO:0000256" key="2">
    <source>
        <dbReference type="ARBA" id="ARBA00022475"/>
    </source>
</evidence>
<sequence>MKVKTSLIPLLRPLLQPFIAILIGLITGAIAISIAGEPVLASYKEMWNGAFGNFYFLTSTLARATPIMLIGLGVALAFRAGVFNLGAEGQMVLGAVSAALAGVYLPGSGIGKMILVLLVGIIAGGLWSLFAGWLEAKFKVQLLISTLLLNYIAVLFASYLVSDPFQDKTGSAALAQTAMLDQSVWLPKLFQGMSVHWGFVIAVAAALIMYIIFRTTSAGYEVKMLGFNPFFASYGGVNKIKVMLTSMFISGALSGLAGTVEVLGTQYRFVDGALTGPGLAWTGLMATLLANSHPIGTAVTSIFLAALETGAMGLERNTQVPLEVSSIIQSVLILFISAKITLKWWKRKSKAGGSNGTI</sequence>